<feature type="transmembrane region" description="Helical" evidence="6">
    <location>
        <begin position="723"/>
        <end position="742"/>
    </location>
</feature>
<protein>
    <submittedName>
        <fullName evidence="9">ABC transporter permease</fullName>
    </submittedName>
</protein>
<dbReference type="Pfam" id="PF12704">
    <property type="entry name" value="MacB_PCD"/>
    <property type="match status" value="2"/>
</dbReference>
<organism evidence="9 10">
    <name type="scientific">Arcicella lustrica</name>
    <dbReference type="NCBI Taxonomy" id="2984196"/>
    <lineage>
        <taxon>Bacteria</taxon>
        <taxon>Pseudomonadati</taxon>
        <taxon>Bacteroidota</taxon>
        <taxon>Cytophagia</taxon>
        <taxon>Cytophagales</taxon>
        <taxon>Flectobacillaceae</taxon>
        <taxon>Arcicella</taxon>
    </lineage>
</organism>
<evidence type="ECO:0000256" key="2">
    <source>
        <dbReference type="ARBA" id="ARBA00022475"/>
    </source>
</evidence>
<evidence type="ECO:0000256" key="3">
    <source>
        <dbReference type="ARBA" id="ARBA00022692"/>
    </source>
</evidence>
<accession>A0ABU5SIQ4</accession>
<comment type="subcellular location">
    <subcellularLocation>
        <location evidence="1">Cell membrane</location>
        <topology evidence="1">Multi-pass membrane protein</topology>
    </subcellularLocation>
</comment>
<dbReference type="EMBL" id="JAYGIM010000008">
    <property type="protein sequence ID" value="MEA5427177.1"/>
    <property type="molecule type" value="Genomic_DNA"/>
</dbReference>
<keyword evidence="5 6" id="KW-0472">Membrane</keyword>
<feature type="domain" description="ABC3 transporter permease C-terminal" evidence="7">
    <location>
        <begin position="674"/>
        <end position="787"/>
    </location>
</feature>
<dbReference type="PANTHER" id="PTHR30572:SF18">
    <property type="entry name" value="ABC-TYPE MACROLIDE FAMILY EXPORT SYSTEM PERMEASE COMPONENT 2"/>
    <property type="match status" value="1"/>
</dbReference>
<reference evidence="9 10" key="1">
    <citation type="submission" date="2023-12" db="EMBL/GenBank/DDBJ databases">
        <title>Novel species of the genus Arcicella isolated from rivers.</title>
        <authorList>
            <person name="Lu H."/>
        </authorList>
    </citation>
    <scope>NUCLEOTIDE SEQUENCE [LARGE SCALE GENOMIC DNA]</scope>
    <source>
        <strain evidence="9 10">DC25W</strain>
    </source>
</reference>
<keyword evidence="10" id="KW-1185">Reference proteome</keyword>
<dbReference type="Proteomes" id="UP001302222">
    <property type="component" value="Unassembled WGS sequence"/>
</dbReference>
<feature type="transmembrane region" description="Helical" evidence="6">
    <location>
        <begin position="341"/>
        <end position="362"/>
    </location>
</feature>
<comment type="caution">
    <text evidence="9">The sequence shown here is derived from an EMBL/GenBank/DDBJ whole genome shotgun (WGS) entry which is preliminary data.</text>
</comment>
<proteinExistence type="predicted"/>
<evidence type="ECO:0000256" key="6">
    <source>
        <dbReference type="SAM" id="Phobius"/>
    </source>
</evidence>
<feature type="domain" description="ABC3 transporter permease C-terminal" evidence="7">
    <location>
        <begin position="291"/>
        <end position="407"/>
    </location>
</feature>
<evidence type="ECO:0000313" key="9">
    <source>
        <dbReference type="EMBL" id="MEA5427177.1"/>
    </source>
</evidence>
<evidence type="ECO:0000313" key="10">
    <source>
        <dbReference type="Proteomes" id="UP001302222"/>
    </source>
</evidence>
<keyword evidence="3 6" id="KW-0812">Transmembrane</keyword>
<feature type="transmembrane region" description="Helical" evidence="6">
    <location>
        <begin position="427"/>
        <end position="447"/>
    </location>
</feature>
<keyword evidence="2" id="KW-1003">Cell membrane</keyword>
<dbReference type="InterPro" id="IPR025857">
    <property type="entry name" value="MacB_PCD"/>
</dbReference>
<dbReference type="PANTHER" id="PTHR30572">
    <property type="entry name" value="MEMBRANE COMPONENT OF TRANSPORTER-RELATED"/>
    <property type="match status" value="1"/>
</dbReference>
<evidence type="ECO:0000259" key="8">
    <source>
        <dbReference type="Pfam" id="PF12704"/>
    </source>
</evidence>
<feature type="transmembrane region" description="Helical" evidence="6">
    <location>
        <begin position="378"/>
        <end position="402"/>
    </location>
</feature>
<feature type="transmembrane region" description="Helical" evidence="6">
    <location>
        <begin position="675"/>
        <end position="695"/>
    </location>
</feature>
<dbReference type="Pfam" id="PF02687">
    <property type="entry name" value="FtsX"/>
    <property type="match status" value="2"/>
</dbReference>
<keyword evidence="4 6" id="KW-1133">Transmembrane helix</keyword>
<feature type="transmembrane region" description="Helical" evidence="6">
    <location>
        <begin position="21"/>
        <end position="42"/>
    </location>
</feature>
<evidence type="ECO:0000256" key="4">
    <source>
        <dbReference type="ARBA" id="ARBA00022989"/>
    </source>
</evidence>
<dbReference type="InterPro" id="IPR003838">
    <property type="entry name" value="ABC3_permease_C"/>
</dbReference>
<sequence length="794" mass="89587">MIQNYLKIALRTLFRNKVYSFINIGGLAVGMAVTMLIGLWVWDELSFNKYHKNYNRIAKVMQHITNNGDIQTRESVPYPLAEELRKNYGSDFKHVVLSMDDVWNVLSYGDNKFLKVGSYFEPQGIEVFDVKMLKGSADCLKDPSSIILSESVAIALFGKTDPLDKVIKMDNQYNVKVTGVYEDFPRNSTFNTVTFIAPFKLFYNRYGWVRTIADPWRANAFQIYTQVADNADFDKVSLKIKDVKLKKVNSELAKMKPTLFLQPMANWHLYSNFKDGFNVGGRIQYIWFFSIIGAFVLLLACINFMNLSTARSAKRAKEVGVRKAIGSAHGQLISQFYSESFLVVTIAFIFSLCLVQLCLPFFNELANKNIIILWSNPLFWLAGISFSVFTGLMAGTYPALYLSSFQPVKVLKGTFSIGRFASIPRKALVVMQFTVSITLIIGTIVIFRQIQYAKNRPIGYETNGLVSLPQAINEIHKHFDVVKDELYKTGAIVSICETSGPTTESWSSSSAFEWPGKDPNQLAEIPIVGTSYDYGKTIGWQMKEGRDFSKAFATDSSSVILNESAVKLMGLKNPIGKTITWFKQPFTVIGVVKNVIMQSPYEQVKPTIYNFNKEDVAYILAKINPEMSASMALSKIKTVFDKYNPSQPFDYNFVDEEYAKKFGDEVQISKLASTFAVLAIFISCLGLFGLASFVAEQRTKEIGIRKVLGATVLNLWQLLSKDFVFLVMLSFLLATPIAYFFMNSWLKKYEYRSDISWWIFVASGLGALLITLLTVSYQAIKAASANPVKSLRTE</sequence>
<evidence type="ECO:0000256" key="1">
    <source>
        <dbReference type="ARBA" id="ARBA00004651"/>
    </source>
</evidence>
<evidence type="ECO:0000256" key="5">
    <source>
        <dbReference type="ARBA" id="ARBA00023136"/>
    </source>
</evidence>
<dbReference type="InterPro" id="IPR050250">
    <property type="entry name" value="Macrolide_Exporter_MacB"/>
</dbReference>
<gene>
    <name evidence="9" type="ORF">VB798_11360</name>
</gene>
<feature type="transmembrane region" description="Helical" evidence="6">
    <location>
        <begin position="285"/>
        <end position="307"/>
    </location>
</feature>
<evidence type="ECO:0000259" key="7">
    <source>
        <dbReference type="Pfam" id="PF02687"/>
    </source>
</evidence>
<feature type="domain" description="MacB-like periplasmic core" evidence="8">
    <location>
        <begin position="20"/>
        <end position="242"/>
    </location>
</feature>
<name>A0ABU5SIQ4_9BACT</name>
<feature type="transmembrane region" description="Helical" evidence="6">
    <location>
        <begin position="757"/>
        <end position="780"/>
    </location>
</feature>
<dbReference type="RefSeq" id="WP_323258596.1">
    <property type="nucleotide sequence ID" value="NZ_JAYGIM010000008.1"/>
</dbReference>
<feature type="domain" description="MacB-like periplasmic core" evidence="8">
    <location>
        <begin position="520"/>
        <end position="636"/>
    </location>
</feature>